<accession>A0A0G0PW27</accession>
<dbReference type="AlphaFoldDB" id="A0A0G0PW27"/>
<evidence type="ECO:0000256" key="5">
    <source>
        <dbReference type="HAMAP-Rule" id="MF_00081"/>
    </source>
</evidence>
<dbReference type="HAMAP" id="MF_00081">
    <property type="entry name" value="HrcA"/>
    <property type="match status" value="1"/>
</dbReference>
<keyword evidence="2 5" id="KW-0805">Transcription regulation</keyword>
<dbReference type="PANTHER" id="PTHR34824:SF1">
    <property type="entry name" value="HEAT-INDUCIBLE TRANSCRIPTION REPRESSOR HRCA"/>
    <property type="match status" value="1"/>
</dbReference>
<dbReference type="Pfam" id="PF01628">
    <property type="entry name" value="HrcA"/>
    <property type="match status" value="1"/>
</dbReference>
<evidence type="ECO:0000259" key="7">
    <source>
        <dbReference type="Pfam" id="PF03444"/>
    </source>
</evidence>
<dbReference type="InterPro" id="IPR005104">
    <property type="entry name" value="WHTH_HrcA_DNA-bd"/>
</dbReference>
<dbReference type="InterPro" id="IPR029016">
    <property type="entry name" value="GAF-like_dom_sf"/>
</dbReference>
<dbReference type="InterPro" id="IPR036390">
    <property type="entry name" value="WH_DNA-bd_sf"/>
</dbReference>
<dbReference type="InterPro" id="IPR002571">
    <property type="entry name" value="HrcA"/>
</dbReference>
<evidence type="ECO:0000313" key="9">
    <source>
        <dbReference type="Proteomes" id="UP000034207"/>
    </source>
</evidence>
<keyword evidence="4 5" id="KW-0804">Transcription</keyword>
<dbReference type="GO" id="GO:0045892">
    <property type="term" value="P:negative regulation of DNA-templated transcription"/>
    <property type="evidence" value="ECO:0007669"/>
    <property type="project" value="UniProtKB-UniRule"/>
</dbReference>
<dbReference type="Gene3D" id="1.10.10.10">
    <property type="entry name" value="Winged helix-like DNA-binding domain superfamily/Winged helix DNA-binding domain"/>
    <property type="match status" value="1"/>
</dbReference>
<name>A0A0G0PW27_UNCC2</name>
<feature type="domain" description="Heat-inducible transcription repressor HrcA C-terminal" evidence="6">
    <location>
        <begin position="93"/>
        <end position="220"/>
    </location>
</feature>
<dbReference type="InterPro" id="IPR036388">
    <property type="entry name" value="WH-like_DNA-bd_sf"/>
</dbReference>
<evidence type="ECO:0000256" key="1">
    <source>
        <dbReference type="ARBA" id="ARBA00022491"/>
    </source>
</evidence>
<comment type="function">
    <text evidence="5">Negative regulator of class I heat shock genes (grpE-dnaK-dnaJ and groELS operons). Prevents heat-shock induction of these operons.</text>
</comment>
<comment type="caution">
    <text evidence="8">The sequence shown here is derived from an EMBL/GenBank/DDBJ whole genome shotgun (WGS) entry which is preliminary data.</text>
</comment>
<evidence type="ECO:0000313" key="8">
    <source>
        <dbReference type="EMBL" id="KKQ93541.1"/>
    </source>
</evidence>
<evidence type="ECO:0000256" key="4">
    <source>
        <dbReference type="ARBA" id="ARBA00023163"/>
    </source>
</evidence>
<comment type="similarity">
    <text evidence="5">Belongs to the HrcA family.</text>
</comment>
<evidence type="ECO:0000259" key="6">
    <source>
        <dbReference type="Pfam" id="PF01628"/>
    </source>
</evidence>
<dbReference type="GO" id="GO:0003677">
    <property type="term" value="F:DNA binding"/>
    <property type="evidence" value="ECO:0007669"/>
    <property type="project" value="InterPro"/>
</dbReference>
<evidence type="ECO:0000256" key="2">
    <source>
        <dbReference type="ARBA" id="ARBA00023015"/>
    </source>
</evidence>
<keyword evidence="3 5" id="KW-0346">Stress response</keyword>
<protein>
    <recommendedName>
        <fullName evidence="5">Heat-inducible transcription repressor HrcA</fullName>
    </recommendedName>
</protein>
<dbReference type="SUPFAM" id="SSF55781">
    <property type="entry name" value="GAF domain-like"/>
    <property type="match status" value="1"/>
</dbReference>
<dbReference type="PANTHER" id="PTHR34824">
    <property type="entry name" value="HEAT-INDUCIBLE TRANSCRIPTION REPRESSOR HRCA"/>
    <property type="match status" value="1"/>
</dbReference>
<organism evidence="8 9">
    <name type="scientific">candidate division CPR2 bacterium GW2011_GWC2_39_10</name>
    <dbReference type="NCBI Taxonomy" id="1618345"/>
    <lineage>
        <taxon>Bacteria</taxon>
        <taxon>Bacteria division CPR2</taxon>
    </lineage>
</organism>
<dbReference type="PATRIC" id="fig|1618345.3.peg.958"/>
<dbReference type="Gene3D" id="3.30.450.40">
    <property type="match status" value="1"/>
</dbReference>
<dbReference type="EMBL" id="LBVV01000018">
    <property type="protein sequence ID" value="KKQ93541.1"/>
    <property type="molecule type" value="Genomic_DNA"/>
</dbReference>
<gene>
    <name evidence="5" type="primary">hrcA</name>
    <name evidence="8" type="ORF">UT18_C0018G0012</name>
</gene>
<dbReference type="STRING" id="1618345.UT18_C0018G0012"/>
<sequence length="233" mass="26193">MLDDRKLAILDAIIETYIESAQPVGSKVLAHKYSLSLSSATIRNVMAELEDLGFVYQPFTSAGRVPTEKGYRFYVNNLLDRYDVALREQAAIKKKLYAMQRFERALEAATKTLAERTNCAAIAAYGEDVYHSGLSNIFRQPDFMRSPLQALRVAEIFDNLFSLVHELPKSKDIMIFIGGENPIGKEANCSFVFSRFSTPNHMGGIIGVIGLTRMPYEKTVSLVNLISDYLEEF</sequence>
<keyword evidence="1 5" id="KW-0678">Repressor</keyword>
<dbReference type="Proteomes" id="UP000034207">
    <property type="component" value="Unassembled WGS sequence"/>
</dbReference>
<reference evidence="8 9" key="1">
    <citation type="journal article" date="2015" name="Nature">
        <title>rRNA introns, odd ribosomes, and small enigmatic genomes across a large radiation of phyla.</title>
        <authorList>
            <person name="Brown C.T."/>
            <person name="Hug L.A."/>
            <person name="Thomas B.C."/>
            <person name="Sharon I."/>
            <person name="Castelle C.J."/>
            <person name="Singh A."/>
            <person name="Wilkins M.J."/>
            <person name="Williams K.H."/>
            <person name="Banfield J.F."/>
        </authorList>
    </citation>
    <scope>NUCLEOTIDE SEQUENCE [LARGE SCALE GENOMIC DNA]</scope>
</reference>
<dbReference type="SUPFAM" id="SSF46785">
    <property type="entry name" value="Winged helix' DNA-binding domain"/>
    <property type="match status" value="1"/>
</dbReference>
<feature type="domain" description="Winged helix-turn-helix transcription repressor HrcA DNA-binding" evidence="7">
    <location>
        <begin position="5"/>
        <end position="72"/>
    </location>
</feature>
<proteinExistence type="inferred from homology"/>
<dbReference type="Pfam" id="PF03444">
    <property type="entry name" value="WHD_HrcA"/>
    <property type="match status" value="1"/>
</dbReference>
<dbReference type="InterPro" id="IPR021153">
    <property type="entry name" value="HrcA_C"/>
</dbReference>
<evidence type="ECO:0000256" key="3">
    <source>
        <dbReference type="ARBA" id="ARBA00023016"/>
    </source>
</evidence>